<dbReference type="Pfam" id="PF01757">
    <property type="entry name" value="Acyl_transf_3"/>
    <property type="match status" value="1"/>
</dbReference>
<feature type="transmembrane region" description="Helical" evidence="3">
    <location>
        <begin position="152"/>
        <end position="173"/>
    </location>
</feature>
<evidence type="ECO:0000259" key="4">
    <source>
        <dbReference type="Pfam" id="PF01757"/>
    </source>
</evidence>
<feature type="transmembrane region" description="Helical" evidence="3">
    <location>
        <begin position="193"/>
        <end position="211"/>
    </location>
</feature>
<feature type="transmembrane region" description="Helical" evidence="3">
    <location>
        <begin position="49"/>
        <end position="69"/>
    </location>
</feature>
<sequence length="388" mass="45828">MERNRLYYLDNLKILLAISIVTVHVALAYAPDIWWFFKDETENTSLFVYYQLINPIAMTLFFLLAAYFLPYSFDRKGISKFLKERFKRIGLPFLLGVFLVIIPLHFFYHVQFRNCGYENIWDYTVTIFFGIGGEQGICQDRWLTVWPDLKVAHFWFLQHLLIYAVFYAFFRYIQQKYSFSLTQKKLSPKSNHILFLIGLLSILTFILRIWYPLDYWDGFLGAIQIEYANWPKYFIFFLVGLIAFRMNWLQKFPTRSGFQWLLCGVILLVCSFVFDDYFSVVLTPGGFNLASMIWSVWDCTMTTSLCIGLIVLFRETLNGTGRLIRWLSANTYGVYIFHVPIVAIIQFLLIQLPVPIFVKVSIEMILGILFSFAFSFAIRQSRWVRKVI</sequence>
<dbReference type="InterPro" id="IPR002656">
    <property type="entry name" value="Acyl_transf_3_dom"/>
</dbReference>
<dbReference type="GO" id="GO:0016747">
    <property type="term" value="F:acyltransferase activity, transferring groups other than amino-acyl groups"/>
    <property type="evidence" value="ECO:0007669"/>
    <property type="project" value="InterPro"/>
</dbReference>
<dbReference type="RefSeq" id="WP_035347006.1">
    <property type="nucleotide sequence ID" value="NZ_BAUU01000043.1"/>
</dbReference>
<dbReference type="PANTHER" id="PTHR36927:SF1">
    <property type="entry name" value="MDO-LIKE PROTEIN"/>
    <property type="match status" value="1"/>
</dbReference>
<feature type="transmembrane region" description="Helical" evidence="3">
    <location>
        <begin position="260"/>
        <end position="280"/>
    </location>
</feature>
<keyword evidence="3" id="KW-1133">Transmembrane helix</keyword>
<feature type="transmembrane region" description="Helical" evidence="3">
    <location>
        <begin position="12"/>
        <end position="37"/>
    </location>
</feature>
<evidence type="ECO:0000313" key="5">
    <source>
        <dbReference type="EMBL" id="GAE32629.1"/>
    </source>
</evidence>
<feature type="transmembrane region" description="Helical" evidence="3">
    <location>
        <begin position="332"/>
        <end position="350"/>
    </location>
</feature>
<keyword evidence="3" id="KW-0812">Transmembrane</keyword>
<feature type="transmembrane region" description="Helical" evidence="3">
    <location>
        <begin position="231"/>
        <end position="248"/>
    </location>
</feature>
<name>W4QMQ6_9BACI</name>
<reference evidence="5" key="1">
    <citation type="journal article" date="2014" name="Genome Announc.">
        <title>Draft Genome Sequences of Three Alkaliphilic Bacillus Strains, Bacillus wakoensis JCM 9140T, Bacillus akibai JCM 9157T, and Bacillus hemicellulosilyticus JCM 9152T.</title>
        <authorList>
            <person name="Yuki M."/>
            <person name="Oshima K."/>
            <person name="Suda W."/>
            <person name="Oshida Y."/>
            <person name="Kitamura K."/>
            <person name="Iida T."/>
            <person name="Hattori M."/>
            <person name="Ohkuma M."/>
        </authorList>
    </citation>
    <scope>NUCLEOTIDE SEQUENCE [LARGE SCALE GENOMIC DNA]</scope>
    <source>
        <strain evidence="5">JCM 9152</strain>
    </source>
</reference>
<comment type="caution">
    <text evidence="5">The sequence shown here is derived from an EMBL/GenBank/DDBJ whole genome shotgun (WGS) entry which is preliminary data.</text>
</comment>
<organism evidence="5 6">
    <name type="scientific">Halalkalibacter hemicellulosilyticusJCM 9152</name>
    <dbReference type="NCBI Taxonomy" id="1236971"/>
    <lineage>
        <taxon>Bacteria</taxon>
        <taxon>Bacillati</taxon>
        <taxon>Bacillota</taxon>
        <taxon>Bacilli</taxon>
        <taxon>Bacillales</taxon>
        <taxon>Bacillaceae</taxon>
        <taxon>Halalkalibacter</taxon>
    </lineage>
</organism>
<keyword evidence="3" id="KW-0472">Membrane</keyword>
<proteinExistence type="inferred from homology"/>
<feature type="transmembrane region" description="Helical" evidence="3">
    <location>
        <begin position="292"/>
        <end position="312"/>
    </location>
</feature>
<dbReference type="EMBL" id="BAUU01000043">
    <property type="protein sequence ID" value="GAE32629.1"/>
    <property type="molecule type" value="Genomic_DNA"/>
</dbReference>
<dbReference type="OrthoDB" id="5446016at2"/>
<comment type="similarity">
    <text evidence="2">Belongs to the acyltransferase 3 family.</text>
</comment>
<evidence type="ECO:0000313" key="6">
    <source>
        <dbReference type="Proteomes" id="UP000018895"/>
    </source>
</evidence>
<evidence type="ECO:0000256" key="1">
    <source>
        <dbReference type="ARBA" id="ARBA00004370"/>
    </source>
</evidence>
<feature type="transmembrane region" description="Helical" evidence="3">
    <location>
        <begin position="356"/>
        <end position="378"/>
    </location>
</feature>
<dbReference type="AlphaFoldDB" id="W4QMQ6"/>
<protein>
    <recommendedName>
        <fullName evidence="4">Acyltransferase 3 domain-containing protein</fullName>
    </recommendedName>
</protein>
<dbReference type="PANTHER" id="PTHR36927">
    <property type="entry name" value="BLR4337 PROTEIN"/>
    <property type="match status" value="1"/>
</dbReference>
<dbReference type="InterPro" id="IPR050623">
    <property type="entry name" value="Glucan_succinyl_AcylTrfase"/>
</dbReference>
<feature type="transmembrane region" description="Helical" evidence="3">
    <location>
        <begin position="89"/>
        <end position="108"/>
    </location>
</feature>
<dbReference type="STRING" id="1236971.JCM9152_4172"/>
<evidence type="ECO:0000256" key="3">
    <source>
        <dbReference type="SAM" id="Phobius"/>
    </source>
</evidence>
<dbReference type="Proteomes" id="UP000018895">
    <property type="component" value="Unassembled WGS sequence"/>
</dbReference>
<comment type="subcellular location">
    <subcellularLocation>
        <location evidence="1">Membrane</location>
    </subcellularLocation>
</comment>
<feature type="domain" description="Acyltransferase 3" evidence="4">
    <location>
        <begin position="7"/>
        <end position="378"/>
    </location>
</feature>
<keyword evidence="6" id="KW-1185">Reference proteome</keyword>
<evidence type="ECO:0000256" key="2">
    <source>
        <dbReference type="ARBA" id="ARBA00007400"/>
    </source>
</evidence>
<accession>W4QMQ6</accession>
<gene>
    <name evidence="5" type="ORF">JCM9152_4172</name>
</gene>